<dbReference type="AlphaFoldDB" id="A0AAQ4E8Q9"/>
<accession>A0AAQ4E8Q9</accession>
<sequence>MLSLPIVCSKTRRRLPRVLPHGWPLVKRSGQEEDHNLPSGRKNARHRLSCVPYFDCRLSSFDHLLQEH</sequence>
<gene>
    <name evidence="1" type="ORF">V5799_025628</name>
</gene>
<name>A0AAQ4E8Q9_AMBAM</name>
<evidence type="ECO:0000313" key="1">
    <source>
        <dbReference type="EMBL" id="KAK8771129.1"/>
    </source>
</evidence>
<dbReference type="Proteomes" id="UP001321473">
    <property type="component" value="Unassembled WGS sequence"/>
</dbReference>
<comment type="caution">
    <text evidence="1">The sequence shown here is derived from an EMBL/GenBank/DDBJ whole genome shotgun (WGS) entry which is preliminary data.</text>
</comment>
<dbReference type="EMBL" id="JARKHS020020106">
    <property type="protein sequence ID" value="KAK8771129.1"/>
    <property type="molecule type" value="Genomic_DNA"/>
</dbReference>
<evidence type="ECO:0000313" key="2">
    <source>
        <dbReference type="Proteomes" id="UP001321473"/>
    </source>
</evidence>
<proteinExistence type="predicted"/>
<reference evidence="1 2" key="1">
    <citation type="journal article" date="2023" name="Arcadia Sci">
        <title>De novo assembly of a long-read Amblyomma americanum tick genome.</title>
        <authorList>
            <person name="Chou S."/>
            <person name="Poskanzer K.E."/>
            <person name="Rollins M."/>
            <person name="Thuy-Boun P.S."/>
        </authorList>
    </citation>
    <scope>NUCLEOTIDE SEQUENCE [LARGE SCALE GENOMIC DNA]</scope>
    <source>
        <strain evidence="1">F_SG_1</strain>
        <tissue evidence="1">Salivary glands</tissue>
    </source>
</reference>
<organism evidence="1 2">
    <name type="scientific">Amblyomma americanum</name>
    <name type="common">Lone star tick</name>
    <dbReference type="NCBI Taxonomy" id="6943"/>
    <lineage>
        <taxon>Eukaryota</taxon>
        <taxon>Metazoa</taxon>
        <taxon>Ecdysozoa</taxon>
        <taxon>Arthropoda</taxon>
        <taxon>Chelicerata</taxon>
        <taxon>Arachnida</taxon>
        <taxon>Acari</taxon>
        <taxon>Parasitiformes</taxon>
        <taxon>Ixodida</taxon>
        <taxon>Ixodoidea</taxon>
        <taxon>Ixodidae</taxon>
        <taxon>Amblyomminae</taxon>
        <taxon>Amblyomma</taxon>
    </lineage>
</organism>
<protein>
    <submittedName>
        <fullName evidence="1">Uncharacterized protein</fullName>
    </submittedName>
</protein>
<keyword evidence="2" id="KW-1185">Reference proteome</keyword>